<evidence type="ECO:0000313" key="6">
    <source>
        <dbReference type="Proteomes" id="UP000596035"/>
    </source>
</evidence>
<dbReference type="EMBL" id="CP065321">
    <property type="protein sequence ID" value="QQR31054.1"/>
    <property type="molecule type" value="Genomic_DNA"/>
</dbReference>
<dbReference type="Proteomes" id="UP000196710">
    <property type="component" value="Chromosome"/>
</dbReference>
<evidence type="ECO:0000256" key="1">
    <source>
        <dbReference type="ARBA" id="ARBA00023125"/>
    </source>
</evidence>
<dbReference type="InterPro" id="IPR010982">
    <property type="entry name" value="Lambda_DNA-bd_dom_sf"/>
</dbReference>
<dbReference type="Pfam" id="PF01381">
    <property type="entry name" value="HTH_3"/>
    <property type="match status" value="1"/>
</dbReference>
<dbReference type="InterPro" id="IPR050807">
    <property type="entry name" value="TransReg_Diox_bact_type"/>
</dbReference>
<dbReference type="CDD" id="cd00093">
    <property type="entry name" value="HTH_XRE"/>
    <property type="match status" value="1"/>
</dbReference>
<dbReference type="RefSeq" id="WP_066539236.1">
    <property type="nucleotide sequence ID" value="NZ_CP021422.1"/>
</dbReference>
<keyword evidence="1" id="KW-0238">DNA-binding</keyword>
<keyword evidence="5" id="KW-1185">Reference proteome</keyword>
<dbReference type="GO" id="GO:0003700">
    <property type="term" value="F:DNA-binding transcription factor activity"/>
    <property type="evidence" value="ECO:0007669"/>
    <property type="project" value="TreeGrafter"/>
</dbReference>
<dbReference type="SMART" id="SM00530">
    <property type="entry name" value="HTH_XRE"/>
    <property type="match status" value="1"/>
</dbReference>
<dbReference type="Gene3D" id="1.10.260.40">
    <property type="entry name" value="lambda repressor-like DNA-binding domains"/>
    <property type="match status" value="1"/>
</dbReference>
<dbReference type="SUPFAM" id="SSF47413">
    <property type="entry name" value="lambda repressor-like DNA-binding domains"/>
    <property type="match status" value="1"/>
</dbReference>
<dbReference type="PROSITE" id="PS50943">
    <property type="entry name" value="HTH_CROC1"/>
    <property type="match status" value="1"/>
</dbReference>
<dbReference type="Proteomes" id="UP000596035">
    <property type="component" value="Chromosome"/>
</dbReference>
<gene>
    <name evidence="3" type="ORF">ADH66_14675</name>
    <name evidence="4" type="ORF">I5Q82_05055</name>
</gene>
<evidence type="ECO:0000313" key="4">
    <source>
        <dbReference type="EMBL" id="QQR31054.1"/>
    </source>
</evidence>
<sequence>MKLDYRAIGKRIKIERIKADLTQERLSEKAGVSPAYMSNIETGSTRVSLTTMVAIANALGVIMDDLMCDNLVKCRVQFEQDIADTLADCDEFEIRMIADMAQALKDTLRRDAHLRSQL</sequence>
<feature type="domain" description="HTH cro/C1-type" evidence="2">
    <location>
        <begin position="12"/>
        <end position="66"/>
    </location>
</feature>
<name>A0A1Z2XTJ9_9FIRM</name>
<evidence type="ECO:0000313" key="5">
    <source>
        <dbReference type="Proteomes" id="UP000196710"/>
    </source>
</evidence>
<dbReference type="EMBL" id="CP021422">
    <property type="protein sequence ID" value="ASB41787.1"/>
    <property type="molecule type" value="Genomic_DNA"/>
</dbReference>
<dbReference type="PANTHER" id="PTHR46797:SF1">
    <property type="entry name" value="METHYLPHOSPHONATE SYNTHASE"/>
    <property type="match status" value="1"/>
</dbReference>
<dbReference type="AlphaFoldDB" id="A0A1Z2XTJ9"/>
<reference evidence="5" key="2">
    <citation type="submission" date="2017-05" db="EMBL/GenBank/DDBJ databases">
        <title>Improved OligoMM genomes.</title>
        <authorList>
            <person name="Garzetti D."/>
        </authorList>
    </citation>
    <scope>NUCLEOTIDE SEQUENCE [LARGE SCALE GENOMIC DNA]</scope>
    <source>
        <strain evidence="5">KB18</strain>
    </source>
</reference>
<reference evidence="3" key="1">
    <citation type="journal article" date="2017" name="Genome Announc.">
        <title>High-Quality Whole-Genome Sequences of the Oligo-Mouse-Microbiota Bacterial Community.</title>
        <authorList>
            <person name="Garzetti D."/>
            <person name="Brugiroux S."/>
            <person name="Bunk B."/>
            <person name="Pukall R."/>
            <person name="McCoy K.D."/>
            <person name="Macpherson A.J."/>
            <person name="Stecher B."/>
        </authorList>
    </citation>
    <scope>NUCLEOTIDE SEQUENCE</scope>
    <source>
        <strain evidence="3">KB18</strain>
    </source>
</reference>
<reference evidence="4 6" key="3">
    <citation type="submission" date="2020-11" db="EMBL/GenBank/DDBJ databases">
        <title>Closed and high quality bacterial genomes of the OMM12 community.</title>
        <authorList>
            <person name="Marbouty M."/>
            <person name="Lamy-Besnier Q."/>
            <person name="Debarbieux L."/>
            <person name="Koszul R."/>
        </authorList>
    </citation>
    <scope>NUCLEOTIDE SEQUENCE [LARGE SCALE GENOMIC DNA]</scope>
    <source>
        <strain evidence="4 6">KB18</strain>
    </source>
</reference>
<dbReference type="PANTHER" id="PTHR46797">
    <property type="entry name" value="HTH-TYPE TRANSCRIPTIONAL REGULATOR"/>
    <property type="match status" value="1"/>
</dbReference>
<dbReference type="KEGG" id="amur:ADH66_14675"/>
<organism evidence="4 6">
    <name type="scientific">Acutalibacter muris</name>
    <dbReference type="NCBI Taxonomy" id="1796620"/>
    <lineage>
        <taxon>Bacteria</taxon>
        <taxon>Bacillati</taxon>
        <taxon>Bacillota</taxon>
        <taxon>Clostridia</taxon>
        <taxon>Eubacteriales</taxon>
        <taxon>Acutalibacteraceae</taxon>
        <taxon>Acutalibacter</taxon>
    </lineage>
</organism>
<accession>A0A1Z2XTJ9</accession>
<dbReference type="InterPro" id="IPR001387">
    <property type="entry name" value="Cro/C1-type_HTH"/>
</dbReference>
<protein>
    <submittedName>
        <fullName evidence="3 4">Transcriptional regulator</fullName>
    </submittedName>
</protein>
<evidence type="ECO:0000259" key="2">
    <source>
        <dbReference type="PROSITE" id="PS50943"/>
    </source>
</evidence>
<dbReference type="GO" id="GO:0003677">
    <property type="term" value="F:DNA binding"/>
    <property type="evidence" value="ECO:0007669"/>
    <property type="project" value="UniProtKB-KW"/>
</dbReference>
<evidence type="ECO:0000313" key="3">
    <source>
        <dbReference type="EMBL" id="ASB41787.1"/>
    </source>
</evidence>
<dbReference type="GO" id="GO:0005829">
    <property type="term" value="C:cytosol"/>
    <property type="evidence" value="ECO:0007669"/>
    <property type="project" value="TreeGrafter"/>
</dbReference>
<proteinExistence type="predicted"/>